<proteinExistence type="predicted"/>
<keyword evidence="2" id="KW-1185">Reference proteome</keyword>
<protein>
    <submittedName>
        <fullName evidence="1">Uncharacterized protein</fullName>
    </submittedName>
</protein>
<comment type="caution">
    <text evidence="1">The sequence shown here is derived from an EMBL/GenBank/DDBJ whole genome shotgun (WGS) entry which is preliminary data.</text>
</comment>
<gene>
    <name evidence="1" type="ORF">SLEP1_g26161</name>
</gene>
<reference evidence="1 2" key="1">
    <citation type="journal article" date="2021" name="Commun. Biol.">
        <title>The genome of Shorea leprosula (Dipterocarpaceae) highlights the ecological relevance of drought in aseasonal tropical rainforests.</title>
        <authorList>
            <person name="Ng K.K.S."/>
            <person name="Kobayashi M.J."/>
            <person name="Fawcett J.A."/>
            <person name="Hatakeyama M."/>
            <person name="Paape T."/>
            <person name="Ng C.H."/>
            <person name="Ang C.C."/>
            <person name="Tnah L.H."/>
            <person name="Lee C.T."/>
            <person name="Nishiyama T."/>
            <person name="Sese J."/>
            <person name="O'Brien M.J."/>
            <person name="Copetti D."/>
            <person name="Mohd Noor M.I."/>
            <person name="Ong R.C."/>
            <person name="Putra M."/>
            <person name="Sireger I.Z."/>
            <person name="Indrioko S."/>
            <person name="Kosugi Y."/>
            <person name="Izuno A."/>
            <person name="Isagi Y."/>
            <person name="Lee S.L."/>
            <person name="Shimizu K.K."/>
        </authorList>
    </citation>
    <scope>NUCLEOTIDE SEQUENCE [LARGE SCALE GENOMIC DNA]</scope>
    <source>
        <strain evidence="1">214</strain>
    </source>
</reference>
<dbReference type="AlphaFoldDB" id="A0AAV5JVI8"/>
<evidence type="ECO:0000313" key="1">
    <source>
        <dbReference type="EMBL" id="GKV15367.1"/>
    </source>
</evidence>
<dbReference type="Proteomes" id="UP001054252">
    <property type="component" value="Unassembled WGS sequence"/>
</dbReference>
<evidence type="ECO:0000313" key="2">
    <source>
        <dbReference type="Proteomes" id="UP001054252"/>
    </source>
</evidence>
<dbReference type="EMBL" id="BPVZ01000043">
    <property type="protein sequence ID" value="GKV15367.1"/>
    <property type="molecule type" value="Genomic_DNA"/>
</dbReference>
<name>A0AAV5JVI8_9ROSI</name>
<accession>A0AAV5JVI8</accession>
<sequence>MILEQIIKFDLQILMVSDCGMISSEPCAFVGPSHKCMTSGTMSGTSSDLDFGALQI</sequence>
<organism evidence="1 2">
    <name type="scientific">Rubroshorea leprosula</name>
    <dbReference type="NCBI Taxonomy" id="152421"/>
    <lineage>
        <taxon>Eukaryota</taxon>
        <taxon>Viridiplantae</taxon>
        <taxon>Streptophyta</taxon>
        <taxon>Embryophyta</taxon>
        <taxon>Tracheophyta</taxon>
        <taxon>Spermatophyta</taxon>
        <taxon>Magnoliopsida</taxon>
        <taxon>eudicotyledons</taxon>
        <taxon>Gunneridae</taxon>
        <taxon>Pentapetalae</taxon>
        <taxon>rosids</taxon>
        <taxon>malvids</taxon>
        <taxon>Malvales</taxon>
        <taxon>Dipterocarpaceae</taxon>
        <taxon>Rubroshorea</taxon>
    </lineage>
</organism>